<organism evidence="1 2">
    <name type="scientific">Cloacibacillus porcorum</name>
    <dbReference type="NCBI Taxonomy" id="1197717"/>
    <lineage>
        <taxon>Bacteria</taxon>
        <taxon>Thermotogati</taxon>
        <taxon>Synergistota</taxon>
        <taxon>Synergistia</taxon>
        <taxon>Synergistales</taxon>
        <taxon>Synergistaceae</taxon>
        <taxon>Cloacibacillus</taxon>
    </lineage>
</organism>
<dbReference type="InterPro" id="IPR030821">
    <property type="entry name" value="Synergist_CTERM"/>
</dbReference>
<evidence type="ECO:0000313" key="2">
    <source>
        <dbReference type="Proteomes" id="UP000093044"/>
    </source>
</evidence>
<evidence type="ECO:0008006" key="3">
    <source>
        <dbReference type="Google" id="ProtNLM"/>
    </source>
</evidence>
<gene>
    <name evidence="1" type="ORF">BED41_12885</name>
</gene>
<reference evidence="1" key="1">
    <citation type="submission" date="2016-08" db="EMBL/GenBank/DDBJ databases">
        <title>Complete genome of Cloacibacillus porcorum.</title>
        <authorList>
            <person name="Looft T."/>
            <person name="Bayles D.O."/>
            <person name="Alt D.P."/>
        </authorList>
    </citation>
    <scope>NUCLEOTIDE SEQUENCE [LARGE SCALE GENOMIC DNA]</scope>
    <source>
        <strain evidence="1">CL-84</strain>
    </source>
</reference>
<dbReference type="Proteomes" id="UP000093044">
    <property type="component" value="Chromosome"/>
</dbReference>
<evidence type="ECO:0000313" key="1">
    <source>
        <dbReference type="EMBL" id="ANZ45905.1"/>
    </source>
</evidence>
<protein>
    <recommendedName>
        <fullName evidence="3">Cadherin-like beta sandwich domain-containing protein</fullName>
    </recommendedName>
</protein>
<accession>A0A1B2I7G2</accession>
<keyword evidence="2" id="KW-1185">Reference proteome</keyword>
<sequence length="1446" mass="158814">MQTETDSEKILKYTADSYSPLTPTGVVKVDGTHLQITFDRELEYATTKSIDDGVSMVGDEARQKFIVNDNGTVVDVIKVVPLAAPVVTGSRRTFRAVELELGKIIGDSATVSYDPELKGHNDSLALADPNAGKLTGKFGPISAAAPQAQLKTLSLDVTISGQNDGTLMDENTPSVPTRMFEASLADDRVSSVVMTFTLDKESDWSVSVNGAAPNPGAKASKGDVNVGLKEGWNRIVLMVGDVSQQGFVTYEIWLYKGTPAYSPVESVTLESESGKLLGTVTFADGYLQGYASIPGSYRSVVVKVAAKNDPQSISINGEDALDGKATVRYLVAGEIRDVKITVTSKAGDTASYLVELNSRNDDVKLDGLKVYMIDEKKDKTELTLIQDDNGSGVVTGFNKDLAPNAQGYRGYNVQLEQLPNIEKYKFIVVPTVETNMEYDTEVFVSTEEGRQENPIKSGEESKKFTIDGQGKTLPVYITMSRKNPSTGGTDVSDYKVRVNLVSQKVEPRLLSLNLYDKFETKDVLKLSQTELNGKEKLFKTEPNSLKFTLSAEIPDDKTITLDTNLDRDKDSYTILDGKLTAAINMVWGEKREIRFTVSNTATGRKYDYKLNLQQGYAGKPFIYLGITPEELSKIWLNGSGPSFRINGISSCIQFDLPTEPGGNRKFSYIVKSDISRFDNLSTFNNDKDGGSGVMTVGWAVFPPLGQEENPPSFKIANMDPDAEPDSAPIDWMVGSTTINTRRTGGTVTLYFSNQSKKAFTYTRSYEPLAEDRKDGIGEILDRLYPVYLQASLPDGRERQGEFAWIKTSKLLEFPPVVANLVEKNPLKIIEFTAEKTPPLTGIKILANNNTTVVQAGANYQFKVVPELRTYGQYRKYNYGEVGNPKDTFGKFARDYPNAMCAEGWKWMFATPWFPMQAQVDFYKYSHPGAGDDVYDAVDIDYSSDPIKWGLTGTGDAFKDPTDVSEYATVDQNGIVHAKKHLPMGSLIRLWATTKRLERRAYIDIDIIHENAGDVSTNRENKFAFIALSPRMAFYGADFQYDSIGGKDYWNKWATVVAEQWLDCDIRRGKIAWCNLRNTGKEKDHTIFLGSGKLKLQLIGLITPSLSNNSGKSAFSIYDDWPLEKHPIGDVIARIPRYQPYQIAMADFLEKTYKDKNNLFNPPMTAEVSGYPIYGTNIIKNDFTFIVETGSQAEIKSSMASNALRQIRGNSSQDDEGIPASERGRWDLEEHHVLSELNMTPEEAGLSEDIVMYTLSDGRTGINMLVGGEEDSGGVSEEGGRKSAVAGGSVMAAADEIEWIYPDIPGAEEVSVIYGDGTPVSSDFSLYYNKVKERSEKEASGARASRSSSAIPKLAPMKISFAVDSNAFDDLELLGFNYKMKGSDEVYCVKAQGTGTNGGFSFSDAAEEEKKKELAASSGGGCNGGFAGLLALFAAVLPLCAIKRGKS</sequence>
<dbReference type="EMBL" id="CP016757">
    <property type="protein sequence ID" value="ANZ45905.1"/>
    <property type="molecule type" value="Genomic_DNA"/>
</dbReference>
<proteinExistence type="predicted"/>
<name>A0A1B2I7G2_9BACT</name>
<dbReference type="NCBIfam" id="TIGR04564">
    <property type="entry name" value="Synergist_CTERM"/>
    <property type="match status" value="1"/>
</dbReference>
<dbReference type="KEGG" id="cpor:BED41_12885"/>